<dbReference type="CDD" id="cd06596">
    <property type="entry name" value="GH31_CPE1046"/>
    <property type="match status" value="1"/>
</dbReference>
<feature type="domain" description="F5/8 type C" evidence="3">
    <location>
        <begin position="1274"/>
        <end position="1422"/>
    </location>
</feature>
<evidence type="ECO:0000313" key="5">
    <source>
        <dbReference type="EMBL" id="OAB46853.1"/>
    </source>
</evidence>
<keyword evidence="6" id="KW-1185">Reference proteome</keyword>
<dbReference type="PANTHER" id="PTHR43863:SF2">
    <property type="entry name" value="MALTASE-GLUCOAMYLASE"/>
    <property type="match status" value="1"/>
</dbReference>
<feature type="domain" description="F5/8 type C" evidence="3">
    <location>
        <begin position="1054"/>
        <end position="1191"/>
    </location>
</feature>
<dbReference type="SMART" id="SM00635">
    <property type="entry name" value="BID_2"/>
    <property type="match status" value="1"/>
</dbReference>
<dbReference type="InterPro" id="IPR051816">
    <property type="entry name" value="Glycosyl_Hydrolase_31"/>
</dbReference>
<feature type="region of interest" description="Disordered" evidence="2">
    <location>
        <begin position="1292"/>
        <end position="1312"/>
    </location>
</feature>
<dbReference type="InterPro" id="IPR008965">
    <property type="entry name" value="CBM2/CBM3_carb-bd_dom_sf"/>
</dbReference>
<dbReference type="SUPFAM" id="SSF63446">
    <property type="entry name" value="Type I dockerin domain"/>
    <property type="match status" value="1"/>
</dbReference>
<dbReference type="InterPro" id="IPR011013">
    <property type="entry name" value="Gal_mutarotase_sf_dom"/>
</dbReference>
<dbReference type="RefSeq" id="WP_068648811.1">
    <property type="nucleotide sequence ID" value="NZ_CP043611.1"/>
</dbReference>
<feature type="domain" description="Dockerin" evidence="4">
    <location>
        <begin position="1564"/>
        <end position="1626"/>
    </location>
</feature>
<evidence type="ECO:0000259" key="3">
    <source>
        <dbReference type="PROSITE" id="PS50022"/>
    </source>
</evidence>
<proteinExistence type="inferred from homology"/>
<dbReference type="Gene3D" id="2.60.40.680">
    <property type="match status" value="1"/>
</dbReference>
<dbReference type="PROSITE" id="PS51766">
    <property type="entry name" value="DOCKERIN"/>
    <property type="match status" value="1"/>
</dbReference>
<dbReference type="InterPro" id="IPR018247">
    <property type="entry name" value="EF_Hand_1_Ca_BS"/>
</dbReference>
<accession>A0A168PKJ0</accession>
<dbReference type="Pfam" id="PF00754">
    <property type="entry name" value="F5_F8_type_C"/>
    <property type="match status" value="3"/>
</dbReference>
<dbReference type="InterPro" id="IPR000322">
    <property type="entry name" value="Glyco_hydro_31_TIM"/>
</dbReference>
<dbReference type="PROSITE" id="PS00018">
    <property type="entry name" value="EF_HAND_1"/>
    <property type="match status" value="2"/>
</dbReference>
<dbReference type="Pfam" id="PF13802">
    <property type="entry name" value="Gal_mutarotas_2"/>
    <property type="match status" value="1"/>
</dbReference>
<gene>
    <name evidence="5" type="ORF">PBAT_09320</name>
</gene>
<dbReference type="PANTHER" id="PTHR43863">
    <property type="entry name" value="HYDROLASE, PUTATIVE (AFU_ORTHOLOGUE AFUA_1G03140)-RELATED"/>
    <property type="match status" value="1"/>
</dbReference>
<dbReference type="PROSITE" id="PS50022">
    <property type="entry name" value="FA58C_3"/>
    <property type="match status" value="4"/>
</dbReference>
<dbReference type="Pfam" id="PF01055">
    <property type="entry name" value="Glyco_hydro_31_2nd"/>
    <property type="match status" value="1"/>
</dbReference>
<dbReference type="Proteomes" id="UP000077355">
    <property type="component" value="Unassembled WGS sequence"/>
</dbReference>
<dbReference type="InterPro" id="IPR033403">
    <property type="entry name" value="DUF5110"/>
</dbReference>
<dbReference type="InterPro" id="IPR008964">
    <property type="entry name" value="Invasin/intimin_cell_adhesion"/>
</dbReference>
<evidence type="ECO:0000259" key="4">
    <source>
        <dbReference type="PROSITE" id="PS51766"/>
    </source>
</evidence>
<feature type="compositionally biased region" description="Low complexity" evidence="2">
    <location>
        <begin position="1292"/>
        <end position="1304"/>
    </location>
</feature>
<dbReference type="InterPro" id="IPR000421">
    <property type="entry name" value="FA58C"/>
</dbReference>
<dbReference type="InterPro" id="IPR003343">
    <property type="entry name" value="Big_2"/>
</dbReference>
<reference evidence="5 6" key="1">
    <citation type="submission" date="2016-03" db="EMBL/GenBank/DDBJ databases">
        <title>Draft genome sequence of Paenibacillus antarcticus CECT 5836.</title>
        <authorList>
            <person name="Shin S.-K."/>
            <person name="Yi H."/>
        </authorList>
    </citation>
    <scope>NUCLEOTIDE SEQUENCE [LARGE SCALE GENOMIC DNA]</scope>
    <source>
        <strain evidence="5 6">CECT 5836</strain>
    </source>
</reference>
<protein>
    <submittedName>
        <fullName evidence="5">Uncharacterized protein</fullName>
    </submittedName>
</protein>
<dbReference type="CDD" id="cd14254">
    <property type="entry name" value="Dockerin_II"/>
    <property type="match status" value="1"/>
</dbReference>
<dbReference type="InterPro" id="IPR002102">
    <property type="entry name" value="Cohesin_dom"/>
</dbReference>
<dbReference type="Gene3D" id="3.20.20.80">
    <property type="entry name" value="Glycosidases"/>
    <property type="match status" value="1"/>
</dbReference>
<dbReference type="Pfam" id="PF21365">
    <property type="entry name" value="Glyco_hydro_31_3rd"/>
    <property type="match status" value="1"/>
</dbReference>
<dbReference type="Gene3D" id="2.60.40.1760">
    <property type="entry name" value="glycosyl hydrolase (family 31)"/>
    <property type="match status" value="1"/>
</dbReference>
<evidence type="ECO:0000256" key="1">
    <source>
        <dbReference type="ARBA" id="ARBA00007806"/>
    </source>
</evidence>
<dbReference type="InterPro" id="IPR025887">
    <property type="entry name" value="Glyco_hydro_31_N_dom"/>
</dbReference>
<feature type="domain" description="F5/8 type C" evidence="3">
    <location>
        <begin position="900"/>
        <end position="1052"/>
    </location>
</feature>
<dbReference type="InterPro" id="IPR002105">
    <property type="entry name" value="Dockerin_1_rpt"/>
</dbReference>
<dbReference type="Pfam" id="PF00404">
    <property type="entry name" value="Dockerin_1"/>
    <property type="match status" value="1"/>
</dbReference>
<dbReference type="InterPro" id="IPR013780">
    <property type="entry name" value="Glyco_hydro_b"/>
</dbReference>
<dbReference type="OrthoDB" id="176168at2"/>
<dbReference type="GO" id="GO:0004553">
    <property type="term" value="F:hydrolase activity, hydrolyzing O-glycosyl compounds"/>
    <property type="evidence" value="ECO:0007669"/>
    <property type="project" value="InterPro"/>
</dbReference>
<comment type="similarity">
    <text evidence="1">Belongs to the glycosyl hydrolase 31 family.</text>
</comment>
<dbReference type="CDD" id="cd14752">
    <property type="entry name" value="GH31_N"/>
    <property type="match status" value="1"/>
</dbReference>
<dbReference type="InterPro" id="IPR036439">
    <property type="entry name" value="Dockerin_dom_sf"/>
</dbReference>
<organism evidence="5 6">
    <name type="scientific">Paenibacillus antarcticus</name>
    <dbReference type="NCBI Taxonomy" id="253703"/>
    <lineage>
        <taxon>Bacteria</taxon>
        <taxon>Bacillati</taxon>
        <taxon>Bacillota</taxon>
        <taxon>Bacilli</taxon>
        <taxon>Bacillales</taxon>
        <taxon>Paenibacillaceae</taxon>
        <taxon>Paenibacillus</taxon>
    </lineage>
</organism>
<sequence>MSKYRWSISLTCMMLVAIIMFIVSPDQVKAAAVGDITKFEKSDDKTFLITTGNDKVKVIFNKADMVRIWLGVGGQFTSLAGKTSAQPAEPIVVSDSFGPVDVSWSDEGSYYKMETGKFILRAYKSPMKFAMYKKDNKTVVWEEAASLSYNGTATTQKIVRGEDEYYYGGGMQNGFFNHRDRKITIGTNYGDWGSGTVSNPSPFYISTAGYGVLRNTFQNGTYDFDSTVNLTHNENRFDAYYFYGETMKDILKGYTDLTGKPTLIPRWGMGLGDANCYNKAPSTTTDVIDLIGKAYRDHDMPGSWILPNDGYGCGYSNLGTTVDGLDKLGFHTGLWTQNGVEHIAQEVGVDGTRLAKLDVAWVGPGYDFALNGSKQAYQGIENNSDSRGYVWSVGGWAGTQRYSAVWSGDQYGNWEYIRFHIPSMIGAGLSGMPYSTGDIDGIFGGSAKTYVRDLQWKAFTPILMSISGWAAKDKQPWVWGEPYTSHNRDILKLRQQLTPYFYTYLNETNESGAPLVRGMIYEYPNDPNSKGTLTQYQFMSGESFLVAPVYIDSTTRNGIYLPKGKWIDYWTGKEHYGSKMLDEYEAPLGRLPLLVKAGAIIPMYPESLYDGEVPPNPITYDIYPYKKSSFTMYEDDGVTKEHRDGKYAETLITSIAPEQGTGNLVVQVGASVGDYTGKLESRTNQFMIHMPNKPSAVAIDASPYTELATKKAWDEAVSGWFYDTADKGGIVYIKTPDLSTNTSFELTVSGFTADTTPLLDATQIELPEVDTDPSRIPQEDMVATVTNADASTPATNMLDGNFETIWSTSLNGSAALPQSITLNLGIKQYVNKLKYLPRQYGGTNGNITGYNVYVSLDGIKYDMVTNGNWNANKSEKTATFDTVEAAYIRLEAIDGEGGFASAAEVNIYRDLTKPAPTPIPKKEMKATAVSFQSGAEASKAIDGDISSTWHTKWDGSDKLPQSIIVDLGSAHKINQFRYAPRTDAGNGTITSYNLYVSTDGQTYTKVSNGTWVRNNLKKYVVFDAISARYVKLEAVVALGGFASAAEIDVYNAPEEAPVMKLISEGKTATADSVDSAYPASGANDGNPATRWSAADASLNYAWNVDLGSMYSIQSSDVSFEHSDKLYKYKIEVRENASSNWITVVDRSNNSDIGAVLTNNFGSRGRYARITVTGLPDTNTKASIREFKLFGIPLNEVQKPTGVTLNQSTLTLNVFDQPVTLIATVEPENATDKTLTWKSSNPAVASVNSSGMVTPKGQGTTTITVTTVIGEFTATSEVTVLGQTNIVEIPQSQMSASATSSQAGSNDPKFALDGDPDTHWHTKWFNVDPLPQSIIVNLGGTYEISKLGYLPRPDEGNGTITQYNVYTSVDGLTFTKVTSGSWARNKLLKEANFTPIKAGYIKLEATEGVGEFASAAEITVFHVEQAVSSPQVQLTAKSSVMTGEDFVVGFGITDMTNNVFAQDIIINFDSSIMDFVSARSLIDGVNLIDTNTVSPGKLRLLLASEGAGNALKGDAQIVELSFKAKVLSAPAIGKIEASPVTIADENGVESDVTPLSINIEVTAKDQGIQGDINGDGKVSIGDLAMIAANYGKDSTSPDWNKIKHMDLDSSGTIDIGDLSRVAKKIIE</sequence>
<dbReference type="CDD" id="cd08547">
    <property type="entry name" value="Type_II_cohesin"/>
    <property type="match status" value="1"/>
</dbReference>
<dbReference type="EMBL" id="LVJI01000014">
    <property type="protein sequence ID" value="OAB46853.1"/>
    <property type="molecule type" value="Genomic_DNA"/>
</dbReference>
<dbReference type="GO" id="GO:0000272">
    <property type="term" value="P:polysaccharide catabolic process"/>
    <property type="evidence" value="ECO:0007669"/>
    <property type="project" value="InterPro"/>
</dbReference>
<dbReference type="InterPro" id="IPR016134">
    <property type="entry name" value="Dockerin_dom"/>
</dbReference>
<dbReference type="SUPFAM" id="SSF49373">
    <property type="entry name" value="Invasin/intimin cell-adhesion fragments"/>
    <property type="match status" value="1"/>
</dbReference>
<feature type="domain" description="F5/8 type C" evidence="3">
    <location>
        <begin position="764"/>
        <end position="890"/>
    </location>
</feature>
<evidence type="ECO:0000313" key="6">
    <source>
        <dbReference type="Proteomes" id="UP000077355"/>
    </source>
</evidence>
<dbReference type="Gene3D" id="2.60.40.1080">
    <property type="match status" value="1"/>
</dbReference>
<dbReference type="GO" id="GO:0030246">
    <property type="term" value="F:carbohydrate binding"/>
    <property type="evidence" value="ECO:0007669"/>
    <property type="project" value="InterPro"/>
</dbReference>
<dbReference type="Gene3D" id="2.60.120.260">
    <property type="entry name" value="Galactose-binding domain-like"/>
    <property type="match status" value="4"/>
</dbReference>
<comment type="caution">
    <text evidence="5">The sequence shown here is derived from an EMBL/GenBank/DDBJ whole genome shotgun (WGS) entry which is preliminary data.</text>
</comment>
<name>A0A168PKJ0_9BACL</name>
<dbReference type="SUPFAM" id="SSF74650">
    <property type="entry name" value="Galactose mutarotase-like"/>
    <property type="match status" value="1"/>
</dbReference>
<dbReference type="Gene3D" id="1.10.1330.10">
    <property type="entry name" value="Dockerin domain"/>
    <property type="match status" value="1"/>
</dbReference>
<evidence type="ECO:0000256" key="2">
    <source>
        <dbReference type="SAM" id="MobiDB-lite"/>
    </source>
</evidence>
<dbReference type="Pfam" id="PF02368">
    <property type="entry name" value="Big_2"/>
    <property type="match status" value="1"/>
</dbReference>
<dbReference type="Gene3D" id="2.60.40.1180">
    <property type="entry name" value="Golgi alpha-mannosidase II"/>
    <property type="match status" value="2"/>
</dbReference>
<dbReference type="SUPFAM" id="SSF51445">
    <property type="entry name" value="(Trans)glycosidases"/>
    <property type="match status" value="1"/>
</dbReference>
<dbReference type="InterPro" id="IPR048395">
    <property type="entry name" value="Glyco_hydro_31_C"/>
</dbReference>
<dbReference type="SUPFAM" id="SSF49785">
    <property type="entry name" value="Galactose-binding domain-like"/>
    <property type="match status" value="4"/>
</dbReference>
<dbReference type="InterPro" id="IPR017853">
    <property type="entry name" value="GH"/>
</dbReference>
<dbReference type="Pfam" id="PF22633">
    <property type="entry name" value="F5_F8_type_C_2"/>
    <property type="match status" value="1"/>
</dbReference>
<dbReference type="SUPFAM" id="SSF51011">
    <property type="entry name" value="Glycosyl hydrolase domain"/>
    <property type="match status" value="1"/>
</dbReference>
<dbReference type="Pfam" id="PF00963">
    <property type="entry name" value="Cohesin"/>
    <property type="match status" value="1"/>
</dbReference>
<dbReference type="InterPro" id="IPR008979">
    <property type="entry name" value="Galactose-bd-like_sf"/>
</dbReference>
<dbReference type="Pfam" id="PF17137">
    <property type="entry name" value="DUF5110"/>
    <property type="match status" value="1"/>
</dbReference>
<dbReference type="SUPFAM" id="SSF49384">
    <property type="entry name" value="Carbohydrate-binding domain"/>
    <property type="match status" value="1"/>
</dbReference>